<proteinExistence type="predicted"/>
<dbReference type="KEGG" id="cle:Clole_0973"/>
<protein>
    <recommendedName>
        <fullName evidence="3">Phage head-tail adapter protein</fullName>
    </recommendedName>
</protein>
<evidence type="ECO:0008006" key="3">
    <source>
        <dbReference type="Google" id="ProtNLM"/>
    </source>
</evidence>
<organism evidence="1 2">
    <name type="scientific">Cellulosilyticum lentocellum (strain ATCC 49066 / DSM 5427 / NCIMB 11756 / RHM5)</name>
    <name type="common">Clostridium lentocellum</name>
    <dbReference type="NCBI Taxonomy" id="642492"/>
    <lineage>
        <taxon>Bacteria</taxon>
        <taxon>Bacillati</taxon>
        <taxon>Bacillota</taxon>
        <taxon>Clostridia</taxon>
        <taxon>Lachnospirales</taxon>
        <taxon>Cellulosilyticaceae</taxon>
        <taxon>Cellulosilyticum</taxon>
    </lineage>
</organism>
<reference evidence="1 2" key="1">
    <citation type="journal article" date="2011" name="J. Bacteriol.">
        <title>Complete genome sequence of the cellulose-degrading bacterium Cellulosilyticum lentocellum.</title>
        <authorList>
            <consortium name="US DOE Joint Genome Institute"/>
            <person name="Miller D.A."/>
            <person name="Suen G."/>
            <person name="Bruce D."/>
            <person name="Copeland A."/>
            <person name="Cheng J.F."/>
            <person name="Detter C."/>
            <person name="Goodwin L.A."/>
            <person name="Han C.S."/>
            <person name="Hauser L.J."/>
            <person name="Land M.L."/>
            <person name="Lapidus A."/>
            <person name="Lucas S."/>
            <person name="Meincke L."/>
            <person name="Pitluck S."/>
            <person name="Tapia R."/>
            <person name="Teshima H."/>
            <person name="Woyke T."/>
            <person name="Fox B.G."/>
            <person name="Angert E.R."/>
            <person name="Currie C.R."/>
        </authorList>
    </citation>
    <scope>NUCLEOTIDE SEQUENCE [LARGE SCALE GENOMIC DNA]</scope>
    <source>
        <strain evidence="2">ATCC 49066 / DSM 5427 / NCIMB 11756 / RHM5</strain>
    </source>
</reference>
<dbReference type="STRING" id="642492.Clole_0973"/>
<evidence type="ECO:0000313" key="1">
    <source>
        <dbReference type="EMBL" id="ADZ82705.1"/>
    </source>
</evidence>
<gene>
    <name evidence="1" type="ordered locus">Clole_0973</name>
</gene>
<dbReference type="AlphaFoldDB" id="F2JQW0"/>
<dbReference type="EMBL" id="CP002582">
    <property type="protein sequence ID" value="ADZ82705.1"/>
    <property type="molecule type" value="Genomic_DNA"/>
</dbReference>
<dbReference type="Proteomes" id="UP000008467">
    <property type="component" value="Chromosome"/>
</dbReference>
<evidence type="ECO:0000313" key="2">
    <source>
        <dbReference type="Proteomes" id="UP000008467"/>
    </source>
</evidence>
<dbReference type="RefSeq" id="WP_013656005.1">
    <property type="nucleotide sequence ID" value="NC_015275.1"/>
</dbReference>
<sequence>MLENIKTLTGNTDEVLIQLLIDKTKKELESTGKAYSDTWDNVIEDIVIIKINRLNHEGTSHYEADGMSETFVKGYHSYINDQLSALGLPCIGRGRAKLL</sequence>
<name>F2JQW0_CELLD</name>
<accession>F2JQW0</accession>
<keyword evidence="2" id="KW-1185">Reference proteome</keyword>
<dbReference type="HOGENOM" id="CLU_2315175_0_0_9"/>